<dbReference type="PROSITE" id="PS00622">
    <property type="entry name" value="HTH_LUXR_1"/>
    <property type="match status" value="1"/>
</dbReference>
<dbReference type="Gene3D" id="3.40.50.2300">
    <property type="match status" value="1"/>
</dbReference>
<evidence type="ECO:0000256" key="1">
    <source>
        <dbReference type="ARBA" id="ARBA00023015"/>
    </source>
</evidence>
<accession>A0A560H474</accession>
<feature type="modified residue" description="4-aspartylphosphate" evidence="4">
    <location>
        <position position="65"/>
    </location>
</feature>
<name>A0A560H474_9PROT</name>
<dbReference type="RefSeq" id="WP_145733370.1">
    <property type="nucleotide sequence ID" value="NZ_VITR01000008.1"/>
</dbReference>
<keyword evidence="8" id="KW-1185">Reference proteome</keyword>
<dbReference type="AlphaFoldDB" id="A0A560H474"/>
<evidence type="ECO:0000313" key="7">
    <source>
        <dbReference type="EMBL" id="TWB41048.1"/>
    </source>
</evidence>
<gene>
    <name evidence="7" type="ORF">FBZ90_10872</name>
</gene>
<dbReference type="PRINTS" id="PR00038">
    <property type="entry name" value="HTHLUXR"/>
</dbReference>
<evidence type="ECO:0000256" key="2">
    <source>
        <dbReference type="ARBA" id="ARBA00023125"/>
    </source>
</evidence>
<keyword evidence="1" id="KW-0805">Transcription regulation</keyword>
<sequence>MPHDPDPEDPSHSKSLVVVIDDDALLREALVDLFLSVGTDVASYDSAAAFLNDGIHDRPCCLVLDVRMPEQSGLELQARLKAEDRQPPIVFITAHADVRMSVRAMKQGAVNFLPKPFREQDLLDAVWEAIRYDRERWIQRRHLADLRRLAQDLTPREVEVLKAMGRGLLNKQIAHELGIAEITVKMHRSSAFRKLGASTSSDFIQKVSMLELG</sequence>
<dbReference type="InterPro" id="IPR011006">
    <property type="entry name" value="CheY-like_superfamily"/>
</dbReference>
<feature type="domain" description="HTH luxR-type" evidence="5">
    <location>
        <begin position="146"/>
        <end position="211"/>
    </location>
</feature>
<dbReference type="GO" id="GO:0000160">
    <property type="term" value="P:phosphorelay signal transduction system"/>
    <property type="evidence" value="ECO:0007669"/>
    <property type="project" value="InterPro"/>
</dbReference>
<dbReference type="SMART" id="SM00448">
    <property type="entry name" value="REC"/>
    <property type="match status" value="1"/>
</dbReference>
<dbReference type="GO" id="GO:0006355">
    <property type="term" value="P:regulation of DNA-templated transcription"/>
    <property type="evidence" value="ECO:0007669"/>
    <property type="project" value="InterPro"/>
</dbReference>
<dbReference type="PROSITE" id="PS50110">
    <property type="entry name" value="RESPONSE_REGULATORY"/>
    <property type="match status" value="1"/>
</dbReference>
<evidence type="ECO:0000313" key="8">
    <source>
        <dbReference type="Proteomes" id="UP000315751"/>
    </source>
</evidence>
<dbReference type="GO" id="GO:0003677">
    <property type="term" value="F:DNA binding"/>
    <property type="evidence" value="ECO:0007669"/>
    <property type="project" value="UniProtKB-KW"/>
</dbReference>
<keyword evidence="3" id="KW-0804">Transcription</keyword>
<dbReference type="PANTHER" id="PTHR44688">
    <property type="entry name" value="DNA-BINDING TRANSCRIPTIONAL ACTIVATOR DEVR_DOSR"/>
    <property type="match status" value="1"/>
</dbReference>
<evidence type="ECO:0000259" key="5">
    <source>
        <dbReference type="PROSITE" id="PS50043"/>
    </source>
</evidence>
<organism evidence="7 8">
    <name type="scientific">Nitrospirillum amazonense</name>
    <dbReference type="NCBI Taxonomy" id="28077"/>
    <lineage>
        <taxon>Bacteria</taxon>
        <taxon>Pseudomonadati</taxon>
        <taxon>Pseudomonadota</taxon>
        <taxon>Alphaproteobacteria</taxon>
        <taxon>Rhodospirillales</taxon>
        <taxon>Azospirillaceae</taxon>
        <taxon>Nitrospirillum</taxon>
    </lineage>
</organism>
<dbReference type="InterPro" id="IPR036388">
    <property type="entry name" value="WH-like_DNA-bd_sf"/>
</dbReference>
<proteinExistence type="predicted"/>
<protein>
    <submittedName>
        <fullName evidence="7">LuxR family two component transcriptional regulator</fullName>
    </submittedName>
</protein>
<dbReference type="PROSITE" id="PS50043">
    <property type="entry name" value="HTH_LUXR_2"/>
    <property type="match status" value="1"/>
</dbReference>
<keyword evidence="4" id="KW-0597">Phosphoprotein</keyword>
<evidence type="ECO:0000256" key="3">
    <source>
        <dbReference type="ARBA" id="ARBA00023163"/>
    </source>
</evidence>
<dbReference type="Pfam" id="PF00072">
    <property type="entry name" value="Response_reg"/>
    <property type="match status" value="1"/>
</dbReference>
<keyword evidence="2" id="KW-0238">DNA-binding</keyword>
<dbReference type="PANTHER" id="PTHR44688:SF16">
    <property type="entry name" value="DNA-BINDING TRANSCRIPTIONAL ACTIVATOR DEVR_DOSR"/>
    <property type="match status" value="1"/>
</dbReference>
<evidence type="ECO:0000259" key="6">
    <source>
        <dbReference type="PROSITE" id="PS50110"/>
    </source>
</evidence>
<feature type="domain" description="Response regulatory" evidence="6">
    <location>
        <begin position="16"/>
        <end position="130"/>
    </location>
</feature>
<dbReference type="SUPFAM" id="SSF52172">
    <property type="entry name" value="CheY-like"/>
    <property type="match status" value="1"/>
</dbReference>
<dbReference type="Pfam" id="PF00196">
    <property type="entry name" value="GerE"/>
    <property type="match status" value="1"/>
</dbReference>
<dbReference type="SMART" id="SM00421">
    <property type="entry name" value="HTH_LUXR"/>
    <property type="match status" value="1"/>
</dbReference>
<dbReference type="CDD" id="cd06170">
    <property type="entry name" value="LuxR_C_like"/>
    <property type="match status" value="1"/>
</dbReference>
<dbReference type="Gene3D" id="1.10.10.10">
    <property type="entry name" value="Winged helix-like DNA-binding domain superfamily/Winged helix DNA-binding domain"/>
    <property type="match status" value="1"/>
</dbReference>
<reference evidence="7 8" key="1">
    <citation type="submission" date="2019-06" db="EMBL/GenBank/DDBJ databases">
        <title>Genomic Encyclopedia of Type Strains, Phase IV (KMG-V): Genome sequencing to study the core and pangenomes of soil and plant-associated prokaryotes.</title>
        <authorList>
            <person name="Whitman W."/>
        </authorList>
    </citation>
    <scope>NUCLEOTIDE SEQUENCE [LARGE SCALE GENOMIC DNA]</scope>
    <source>
        <strain evidence="7 8">BR 11622</strain>
    </source>
</reference>
<evidence type="ECO:0000256" key="4">
    <source>
        <dbReference type="PROSITE-ProRule" id="PRU00169"/>
    </source>
</evidence>
<dbReference type="InterPro" id="IPR001789">
    <property type="entry name" value="Sig_transdc_resp-reg_receiver"/>
</dbReference>
<dbReference type="OrthoDB" id="9782655at2"/>
<dbReference type="EMBL" id="VITR01000008">
    <property type="protein sequence ID" value="TWB41048.1"/>
    <property type="molecule type" value="Genomic_DNA"/>
</dbReference>
<comment type="caution">
    <text evidence="7">The sequence shown here is derived from an EMBL/GenBank/DDBJ whole genome shotgun (WGS) entry which is preliminary data.</text>
</comment>
<dbReference type="InterPro" id="IPR000792">
    <property type="entry name" value="Tscrpt_reg_LuxR_C"/>
</dbReference>
<dbReference type="Proteomes" id="UP000315751">
    <property type="component" value="Unassembled WGS sequence"/>
</dbReference>